<reference evidence="1" key="2">
    <citation type="journal article" date="2024" name="Plant">
        <title>Genomic evolution and insights into agronomic trait innovations of Sesamum species.</title>
        <authorList>
            <person name="Miao H."/>
            <person name="Wang L."/>
            <person name="Qu L."/>
            <person name="Liu H."/>
            <person name="Sun Y."/>
            <person name="Le M."/>
            <person name="Wang Q."/>
            <person name="Wei S."/>
            <person name="Zheng Y."/>
            <person name="Lin W."/>
            <person name="Duan Y."/>
            <person name="Cao H."/>
            <person name="Xiong S."/>
            <person name="Wang X."/>
            <person name="Wei L."/>
            <person name="Li C."/>
            <person name="Ma Q."/>
            <person name="Ju M."/>
            <person name="Zhao R."/>
            <person name="Li G."/>
            <person name="Mu C."/>
            <person name="Tian Q."/>
            <person name="Mei H."/>
            <person name="Zhang T."/>
            <person name="Gao T."/>
            <person name="Zhang H."/>
        </authorList>
    </citation>
    <scope>NUCLEOTIDE SEQUENCE</scope>
    <source>
        <strain evidence="1">G02</strain>
    </source>
</reference>
<accession>A0AAW2MG79</accession>
<comment type="caution">
    <text evidence="1">The sequence shown here is derived from an EMBL/GenBank/DDBJ whole genome shotgun (WGS) entry which is preliminary data.</text>
</comment>
<dbReference type="AlphaFoldDB" id="A0AAW2MG79"/>
<protein>
    <recommendedName>
        <fullName evidence="2">Lachrymatory-factor synthase</fullName>
    </recommendedName>
</protein>
<organism evidence="1">
    <name type="scientific">Sesamum radiatum</name>
    <name type="common">Black benniseed</name>
    <dbReference type="NCBI Taxonomy" id="300843"/>
    <lineage>
        <taxon>Eukaryota</taxon>
        <taxon>Viridiplantae</taxon>
        <taxon>Streptophyta</taxon>
        <taxon>Embryophyta</taxon>
        <taxon>Tracheophyta</taxon>
        <taxon>Spermatophyta</taxon>
        <taxon>Magnoliopsida</taxon>
        <taxon>eudicotyledons</taxon>
        <taxon>Gunneridae</taxon>
        <taxon>Pentapetalae</taxon>
        <taxon>asterids</taxon>
        <taxon>lamiids</taxon>
        <taxon>Lamiales</taxon>
        <taxon>Pedaliaceae</taxon>
        <taxon>Sesamum</taxon>
    </lineage>
</organism>
<dbReference type="InterPro" id="IPR023393">
    <property type="entry name" value="START-like_dom_sf"/>
</dbReference>
<gene>
    <name evidence="1" type="ORF">Sradi_5024700</name>
</gene>
<dbReference type="GO" id="GO:0004864">
    <property type="term" value="F:protein phosphatase inhibitor activity"/>
    <property type="evidence" value="ECO:0007669"/>
    <property type="project" value="UniProtKB-ARBA"/>
</dbReference>
<dbReference type="Pfam" id="PF10604">
    <property type="entry name" value="Polyketide_cyc2"/>
    <property type="match status" value="1"/>
</dbReference>
<sequence length="205" mass="23127">MQLLCFPVLSSNGSEDYSLASSRKLLAHLMSRLWVFFSQMDQNLSQQKWEAKVSTRLEKAKPHQIWPLFEDFFGVHKWFPSLPTSQGIHGANGEPGCIRYCSGFGLKREQNANESSSSVSWSKERLVALNRAKMTFTYEMVDCNIGFKSYISTIKVVPGDGGDVVEWSISLDPVAGWELRDLVAKYEVGLQLMVEKMEAAIFESS</sequence>
<evidence type="ECO:0000313" key="1">
    <source>
        <dbReference type="EMBL" id="KAL0330380.1"/>
    </source>
</evidence>
<dbReference type="InterPro" id="IPR019587">
    <property type="entry name" value="Polyketide_cyclase/dehydratase"/>
</dbReference>
<dbReference type="CDD" id="cd07821">
    <property type="entry name" value="PYR_PYL_RCAR_like"/>
    <property type="match status" value="1"/>
</dbReference>
<dbReference type="SUPFAM" id="SSF55961">
    <property type="entry name" value="Bet v1-like"/>
    <property type="match status" value="1"/>
</dbReference>
<dbReference type="EMBL" id="JACGWJ010000022">
    <property type="protein sequence ID" value="KAL0330380.1"/>
    <property type="molecule type" value="Genomic_DNA"/>
</dbReference>
<dbReference type="PANTHER" id="PTHR33789">
    <property type="entry name" value="LACHRYMATORY-FACTOR SYNTHASE"/>
    <property type="match status" value="1"/>
</dbReference>
<proteinExistence type="predicted"/>
<dbReference type="PANTHER" id="PTHR33789:SF15">
    <property type="entry name" value="LACHRYMATORY-FACTOR SYNTHASE"/>
    <property type="match status" value="1"/>
</dbReference>
<evidence type="ECO:0008006" key="2">
    <source>
        <dbReference type="Google" id="ProtNLM"/>
    </source>
</evidence>
<dbReference type="Gene3D" id="3.30.530.20">
    <property type="match status" value="1"/>
</dbReference>
<reference evidence="1" key="1">
    <citation type="submission" date="2020-06" db="EMBL/GenBank/DDBJ databases">
        <authorList>
            <person name="Li T."/>
            <person name="Hu X."/>
            <person name="Zhang T."/>
            <person name="Song X."/>
            <person name="Zhang H."/>
            <person name="Dai N."/>
            <person name="Sheng W."/>
            <person name="Hou X."/>
            <person name="Wei L."/>
        </authorList>
    </citation>
    <scope>NUCLEOTIDE SEQUENCE</scope>
    <source>
        <strain evidence="1">G02</strain>
        <tissue evidence="1">Leaf</tissue>
    </source>
</reference>
<name>A0AAW2MG79_SESRA</name>
<dbReference type="InterPro" id="IPR053249">
    <property type="entry name" value="LFS"/>
</dbReference>
<dbReference type="FunFam" id="3.30.530.20:FF:000064">
    <property type="entry name" value="Lachrymatory-factor synthase"/>
    <property type="match status" value="1"/>
</dbReference>